<feature type="region of interest" description="Disordered" evidence="3">
    <location>
        <begin position="30"/>
        <end position="172"/>
    </location>
</feature>
<accession>A0A7S3LP41</accession>
<keyword evidence="2" id="KW-0694">RNA-binding</keyword>
<reference evidence="5" key="1">
    <citation type="submission" date="2021-01" db="EMBL/GenBank/DDBJ databases">
        <authorList>
            <person name="Corre E."/>
            <person name="Pelletier E."/>
            <person name="Niang G."/>
            <person name="Scheremetjew M."/>
            <person name="Finn R."/>
            <person name="Kale V."/>
            <person name="Holt S."/>
            <person name="Cochrane G."/>
            <person name="Meng A."/>
            <person name="Brown T."/>
            <person name="Cohen L."/>
        </authorList>
    </citation>
    <scope>NUCLEOTIDE SEQUENCE</scope>
    <source>
        <strain evidence="5">GSBS06</strain>
    </source>
</reference>
<dbReference type="InterPro" id="IPR004087">
    <property type="entry name" value="KH_dom"/>
</dbReference>
<dbReference type="Pfam" id="PF00013">
    <property type="entry name" value="KH_1"/>
    <property type="match status" value="4"/>
</dbReference>
<evidence type="ECO:0000256" key="1">
    <source>
        <dbReference type="ARBA" id="ARBA00022737"/>
    </source>
</evidence>
<feature type="domain" description="K Homology" evidence="4">
    <location>
        <begin position="231"/>
        <end position="299"/>
    </location>
</feature>
<feature type="compositionally biased region" description="Basic residues" evidence="3">
    <location>
        <begin position="91"/>
        <end position="101"/>
    </location>
</feature>
<name>A0A7S3LP41_9STRA</name>
<evidence type="ECO:0000313" key="5">
    <source>
        <dbReference type="EMBL" id="CAE0436538.1"/>
    </source>
</evidence>
<dbReference type="InterPro" id="IPR004088">
    <property type="entry name" value="KH_dom_type_1"/>
</dbReference>
<dbReference type="SUPFAM" id="SSF54791">
    <property type="entry name" value="Eukaryotic type KH-domain (KH-domain type I)"/>
    <property type="match status" value="4"/>
</dbReference>
<feature type="domain" description="K Homology" evidence="4">
    <location>
        <begin position="447"/>
        <end position="509"/>
    </location>
</feature>
<dbReference type="Gene3D" id="3.30.1370.10">
    <property type="entry name" value="K Homology domain, type 1"/>
    <property type="match status" value="4"/>
</dbReference>
<protein>
    <recommendedName>
        <fullName evidence="4">K Homology domain-containing protein</fullName>
    </recommendedName>
</protein>
<dbReference type="SMART" id="SM00322">
    <property type="entry name" value="KH"/>
    <property type="match status" value="4"/>
</dbReference>
<feature type="compositionally biased region" description="Low complexity" evidence="3">
    <location>
        <begin position="158"/>
        <end position="171"/>
    </location>
</feature>
<dbReference type="PROSITE" id="PS50084">
    <property type="entry name" value="KH_TYPE_1"/>
    <property type="match status" value="4"/>
</dbReference>
<keyword evidence="1" id="KW-0677">Repeat</keyword>
<sequence>MEDLDPTSLAVSLGVGGAILLYVFNKLTGTSSENSKIEEKGKAASKPKKPKKKTAKEKKEKAAPKPHPQQPAVVTEKKAEKSPTIEPTSPAKKKKKKKKAAKTVEAPKPAQETVTEEVQIEQPQVQTVSNSQVEDISEGWETVPMKSKSKPRKSVDVTSSGTGNSGETSNTVDIGESIHVVVGPEGATINNIQDVSGANVKTDRTRKTCTITGTPDQVNIATQMVQNVLADQDMAVVSLETRVAQTIMRSPENLRNIQSLSGARLDIKTDPGTGATSCTITGTKKKVAAAKQLVSDYLAGKGGNDGMESLKVTAHQGRLIIGRKGATVQNLQQETGANIDVDIQDAYATVTVMGTKEVVAKGIDAIKRFVLDNSATAVIPLDSSAIGAVLNQLHTLRGSSDVRADVSDDRTSIKLTGTQQQVASAKTLILGWIDVELGPPKVGPGEILETINLGTAAGKVIGRQGATIARLESEAPGISIKIKQGNTCYISGKPESVRIVKSEIDEIVGKHNETVARVQKEEKDLSGSSWGMQTTAPTKAIEGNVAVANDWGGLQTALQEGW</sequence>
<feature type="compositionally biased region" description="Basic residues" evidence="3">
    <location>
        <begin position="43"/>
        <end position="56"/>
    </location>
</feature>
<feature type="domain" description="K Homology" evidence="4">
    <location>
        <begin position="304"/>
        <end position="371"/>
    </location>
</feature>
<proteinExistence type="predicted"/>
<gene>
    <name evidence="5" type="ORF">ASTO00021_LOCUS6796</name>
</gene>
<organism evidence="5">
    <name type="scientific">Aplanochytrium stocchinoi</name>
    <dbReference type="NCBI Taxonomy" id="215587"/>
    <lineage>
        <taxon>Eukaryota</taxon>
        <taxon>Sar</taxon>
        <taxon>Stramenopiles</taxon>
        <taxon>Bigyra</taxon>
        <taxon>Labyrinthulomycetes</taxon>
        <taxon>Thraustochytrida</taxon>
        <taxon>Thraustochytriidae</taxon>
        <taxon>Aplanochytrium</taxon>
    </lineage>
</organism>
<evidence type="ECO:0000259" key="4">
    <source>
        <dbReference type="SMART" id="SM00322"/>
    </source>
</evidence>
<dbReference type="PANTHER" id="PTHR10288">
    <property type="entry name" value="KH DOMAIN CONTAINING RNA BINDING PROTEIN"/>
    <property type="match status" value="1"/>
</dbReference>
<dbReference type="InterPro" id="IPR036612">
    <property type="entry name" value="KH_dom_type_1_sf"/>
</dbReference>
<dbReference type="GO" id="GO:0003723">
    <property type="term" value="F:RNA binding"/>
    <property type="evidence" value="ECO:0007669"/>
    <property type="project" value="UniProtKB-UniRule"/>
</dbReference>
<feature type="domain" description="K Homology" evidence="4">
    <location>
        <begin position="149"/>
        <end position="230"/>
    </location>
</feature>
<dbReference type="CDD" id="cd00105">
    <property type="entry name" value="KH-I"/>
    <property type="match status" value="1"/>
</dbReference>
<evidence type="ECO:0000256" key="2">
    <source>
        <dbReference type="PROSITE-ProRule" id="PRU00117"/>
    </source>
</evidence>
<dbReference type="EMBL" id="HBIN01009138">
    <property type="protein sequence ID" value="CAE0436538.1"/>
    <property type="molecule type" value="Transcribed_RNA"/>
</dbReference>
<dbReference type="AlphaFoldDB" id="A0A7S3LP41"/>
<evidence type="ECO:0000256" key="3">
    <source>
        <dbReference type="SAM" id="MobiDB-lite"/>
    </source>
</evidence>